<evidence type="ECO:0000256" key="5">
    <source>
        <dbReference type="ARBA" id="ARBA00023008"/>
    </source>
</evidence>
<evidence type="ECO:0000256" key="6">
    <source>
        <dbReference type="SAM" id="SignalP"/>
    </source>
</evidence>
<dbReference type="GO" id="GO:0033215">
    <property type="term" value="P:reductive iron assimilation"/>
    <property type="evidence" value="ECO:0007669"/>
    <property type="project" value="TreeGrafter"/>
</dbReference>
<keyword evidence="5" id="KW-0186">Copper</keyword>
<evidence type="ECO:0000256" key="3">
    <source>
        <dbReference type="ARBA" id="ARBA00022729"/>
    </source>
</evidence>
<evidence type="ECO:0000313" key="11">
    <source>
        <dbReference type="Proteomes" id="UP000316270"/>
    </source>
</evidence>
<dbReference type="InterPro" id="IPR008972">
    <property type="entry name" value="Cupredoxin"/>
</dbReference>
<feature type="signal peptide" evidence="6">
    <location>
        <begin position="1"/>
        <end position="18"/>
    </location>
</feature>
<feature type="domain" description="Plastocyanin-like" evidence="8">
    <location>
        <begin position="362"/>
        <end position="491"/>
    </location>
</feature>
<keyword evidence="2" id="KW-0479">Metal-binding</keyword>
<evidence type="ECO:0000256" key="4">
    <source>
        <dbReference type="ARBA" id="ARBA00023002"/>
    </source>
</evidence>
<dbReference type="InterPro" id="IPR044130">
    <property type="entry name" value="CuRO_2_Fet3-like"/>
</dbReference>
<comment type="similarity">
    <text evidence="1">Belongs to the multicopper oxidase family.</text>
</comment>
<dbReference type="InterPro" id="IPR045087">
    <property type="entry name" value="Cu-oxidase_fam"/>
</dbReference>
<dbReference type="PROSITE" id="PS00430">
    <property type="entry name" value="TONB_DEPENDENT_REC_1"/>
    <property type="match status" value="1"/>
</dbReference>
<dbReference type="Gene3D" id="2.60.40.420">
    <property type="entry name" value="Cupredoxins - blue copper proteins"/>
    <property type="match status" value="3"/>
</dbReference>
<evidence type="ECO:0000259" key="7">
    <source>
        <dbReference type="Pfam" id="PF00394"/>
    </source>
</evidence>
<dbReference type="InterPro" id="IPR011706">
    <property type="entry name" value="Cu-oxidase_C"/>
</dbReference>
<dbReference type="GO" id="GO:0033573">
    <property type="term" value="C:high-affinity iron permease complex"/>
    <property type="evidence" value="ECO:0007669"/>
    <property type="project" value="TreeGrafter"/>
</dbReference>
<dbReference type="GO" id="GO:0004322">
    <property type="term" value="F:ferroxidase activity"/>
    <property type="evidence" value="ECO:0007669"/>
    <property type="project" value="TreeGrafter"/>
</dbReference>
<feature type="domain" description="Plastocyanin-like" evidence="7">
    <location>
        <begin position="153"/>
        <end position="273"/>
    </location>
</feature>
<dbReference type="InterPro" id="IPR002355">
    <property type="entry name" value="Cu_oxidase_Cu_BS"/>
</dbReference>
<dbReference type="GO" id="GO:0005507">
    <property type="term" value="F:copper ion binding"/>
    <property type="evidence" value="ECO:0007669"/>
    <property type="project" value="InterPro"/>
</dbReference>
<evidence type="ECO:0000313" key="10">
    <source>
        <dbReference type="EMBL" id="QDS69625.1"/>
    </source>
</evidence>
<organism evidence="10 11">
    <name type="scientific">Venturia effusa</name>
    <dbReference type="NCBI Taxonomy" id="50376"/>
    <lineage>
        <taxon>Eukaryota</taxon>
        <taxon>Fungi</taxon>
        <taxon>Dikarya</taxon>
        <taxon>Ascomycota</taxon>
        <taxon>Pezizomycotina</taxon>
        <taxon>Dothideomycetes</taxon>
        <taxon>Pleosporomycetidae</taxon>
        <taxon>Venturiales</taxon>
        <taxon>Venturiaceae</taxon>
        <taxon>Venturia</taxon>
    </lineage>
</organism>
<dbReference type="InterPro" id="IPR011707">
    <property type="entry name" value="Cu-oxidase-like_N"/>
</dbReference>
<dbReference type="AlphaFoldDB" id="A0A517L1W5"/>
<dbReference type="CDD" id="cd13877">
    <property type="entry name" value="CuRO_2_Fet3p_like"/>
    <property type="match status" value="1"/>
</dbReference>
<feature type="chain" id="PRO_5021934903" description="Multicopper oxidase" evidence="6">
    <location>
        <begin position="19"/>
        <end position="571"/>
    </location>
</feature>
<keyword evidence="11" id="KW-1185">Reference proteome</keyword>
<feature type="domain" description="Plastocyanin-like" evidence="9">
    <location>
        <begin position="27"/>
        <end position="142"/>
    </location>
</feature>
<dbReference type="PROSITE" id="PS00080">
    <property type="entry name" value="MULTICOPPER_OXIDASE2"/>
    <property type="match status" value="1"/>
</dbReference>
<proteinExistence type="inferred from homology"/>
<dbReference type="PANTHER" id="PTHR11709">
    <property type="entry name" value="MULTI-COPPER OXIDASE"/>
    <property type="match status" value="1"/>
</dbReference>
<keyword evidence="3 6" id="KW-0732">Signal</keyword>
<dbReference type="SUPFAM" id="SSF49503">
    <property type="entry name" value="Cupredoxins"/>
    <property type="match status" value="3"/>
</dbReference>
<dbReference type="EMBL" id="CP042187">
    <property type="protein sequence ID" value="QDS69625.1"/>
    <property type="molecule type" value="Genomic_DNA"/>
</dbReference>
<dbReference type="GO" id="GO:0010106">
    <property type="term" value="P:cellular response to iron ion starvation"/>
    <property type="evidence" value="ECO:0007669"/>
    <property type="project" value="TreeGrafter"/>
</dbReference>
<dbReference type="OrthoDB" id="2121828at2759"/>
<dbReference type="InterPro" id="IPR010916">
    <property type="entry name" value="TonB_box_CS"/>
</dbReference>
<dbReference type="Pfam" id="PF07732">
    <property type="entry name" value="Cu-oxidase_3"/>
    <property type="match status" value="1"/>
</dbReference>
<accession>A0A517L1W5</accession>
<dbReference type="InterPro" id="IPR001117">
    <property type="entry name" value="Cu-oxidase_2nd"/>
</dbReference>
<dbReference type="InterPro" id="IPR033138">
    <property type="entry name" value="Cu_oxidase_CS"/>
</dbReference>
<dbReference type="STRING" id="50376.A0A517L1W5"/>
<evidence type="ECO:0008006" key="12">
    <source>
        <dbReference type="Google" id="ProtNLM"/>
    </source>
</evidence>
<name>A0A517L1W5_9PEZI</name>
<evidence type="ECO:0000259" key="8">
    <source>
        <dbReference type="Pfam" id="PF07731"/>
    </source>
</evidence>
<evidence type="ECO:0000259" key="9">
    <source>
        <dbReference type="Pfam" id="PF07732"/>
    </source>
</evidence>
<evidence type="ECO:0000256" key="1">
    <source>
        <dbReference type="ARBA" id="ARBA00010609"/>
    </source>
</evidence>
<dbReference type="PROSITE" id="PS00079">
    <property type="entry name" value="MULTICOPPER_OXIDASE1"/>
    <property type="match status" value="1"/>
</dbReference>
<gene>
    <name evidence="10" type="ORF">FKW77_008905</name>
</gene>
<dbReference type="PANTHER" id="PTHR11709:SF361">
    <property type="entry name" value="IRON TRANSPORT MULTICOPPER OXIDASE FET3"/>
    <property type="match status" value="1"/>
</dbReference>
<dbReference type="Pfam" id="PF00394">
    <property type="entry name" value="Cu-oxidase"/>
    <property type="match status" value="1"/>
</dbReference>
<sequence>MVRSSLFALAALCQSALAAEVKYTLDIGWVTCAPDGFSRPCIGVNGKWPLPTLQANVGDTITVVANNKLGNETTSLHWHGIRQFRTNHMDGPSDVVQCPIPPGSSYTYSFLADKAGTFWYHSHNMGQYPDGLRAPLIVRDPKAQYAGKVAKEYDLVLSDWYHKQTVDIIKAFQSPTSGVPSTPNPDSIIMNDGQSTDYPVEAGKTYLFRVYNVGAFPSFFVNFQGLDMSIVAVDGVPTKPTPAKTLYVGAAQRYDVLVTAKSASTANSAILALVDTSMFETPYSGNTSILGKLVYSKDATAPPAYQGLPGSILPPIDDLTIKPLDGQKLLGPVDRQIVLNTNQGLIDGIPRMTVNGKTHLKQKVPSLFTAMSAPQNLKLNPIIYGENSNPYAVKFGEVVEIVINNLTPTGHPWHMHGHDFQVVARGGPGSQGTYNPKNADPNPMKRDVAGVPPTGFVVFRFKADNPGIQPIHCHIEWHVEAGLSATILEATDKINTLNVFDKDRVTIVLGRDAVNNCLIQKTSLIGNAAGNFINYTDLTGANTKVPQQNLGAFYTPNKSKRSRVFAEGFES</sequence>
<protein>
    <recommendedName>
        <fullName evidence="12">Multicopper oxidase</fullName>
    </recommendedName>
</protein>
<reference evidence="10 11" key="1">
    <citation type="submission" date="2019-07" db="EMBL/GenBank/DDBJ databases">
        <title>Finished genome of Venturia effusa.</title>
        <authorList>
            <person name="Young C.A."/>
            <person name="Cox M.P."/>
            <person name="Ganley A.R.D."/>
            <person name="David W.J."/>
        </authorList>
    </citation>
    <scope>NUCLEOTIDE SEQUENCE [LARGE SCALE GENOMIC DNA]</scope>
    <source>
        <strain evidence="11">albino</strain>
    </source>
</reference>
<dbReference type="Pfam" id="PF07731">
    <property type="entry name" value="Cu-oxidase_2"/>
    <property type="match status" value="1"/>
</dbReference>
<evidence type="ECO:0000256" key="2">
    <source>
        <dbReference type="ARBA" id="ARBA00022723"/>
    </source>
</evidence>
<dbReference type="Proteomes" id="UP000316270">
    <property type="component" value="Chromosome 3"/>
</dbReference>
<keyword evidence="4" id="KW-0560">Oxidoreductase</keyword>